<evidence type="ECO:0000313" key="3">
    <source>
        <dbReference type="EMBL" id="CAA9890224.1"/>
    </source>
</evidence>
<evidence type="ECO:0000313" key="4">
    <source>
        <dbReference type="Proteomes" id="UP000494216"/>
    </source>
</evidence>
<feature type="transmembrane region" description="Helical" evidence="1">
    <location>
        <begin position="157"/>
        <end position="178"/>
    </location>
</feature>
<keyword evidence="4" id="KW-1185">Reference proteome</keyword>
<feature type="signal peptide" evidence="2">
    <location>
        <begin position="1"/>
        <end position="30"/>
    </location>
</feature>
<sequence length="179" mass="19044">MSTSNKFLFVLMMLAIIPAAVFMMSKTAAATTWPKEESLELVKAARTSGSTRYPELVRLRDEISKAGSVNEARVLALAPTNGAIGALKNARSIMPFSEDLRLAETRLSDARSRIEDAGMPRQVADEFSGMMLAGLDDDRAANVNVGKAGCSYSTGEVIAIVVGLILGIIPGLILLVVLC</sequence>
<reference evidence="3 4" key="1">
    <citation type="submission" date="2020-02" db="EMBL/GenBank/DDBJ databases">
        <authorList>
            <person name="Hogendoorn C."/>
        </authorList>
    </citation>
    <scope>NUCLEOTIDE SEQUENCE [LARGE SCALE GENOMIC DNA]</scope>
    <source>
        <strain evidence="3">METHB21</strain>
    </source>
</reference>
<keyword evidence="2" id="KW-0732">Signal</keyword>
<feature type="chain" id="PRO_5035876917" evidence="2">
    <location>
        <begin position="31"/>
        <end position="179"/>
    </location>
</feature>
<gene>
    <name evidence="3" type="ORF">METHB2_20055</name>
</gene>
<dbReference type="Proteomes" id="UP000494216">
    <property type="component" value="Unassembled WGS sequence"/>
</dbReference>
<accession>A0A8S0XF20</accession>
<keyword evidence="1" id="KW-0812">Transmembrane</keyword>
<evidence type="ECO:0000256" key="1">
    <source>
        <dbReference type="SAM" id="Phobius"/>
    </source>
</evidence>
<comment type="caution">
    <text evidence="3">The sequence shown here is derived from an EMBL/GenBank/DDBJ whole genome shotgun (WGS) entry which is preliminary data.</text>
</comment>
<keyword evidence="1" id="KW-0472">Membrane</keyword>
<proteinExistence type="predicted"/>
<protein>
    <submittedName>
        <fullName evidence="3">Uncharacterized protein</fullName>
    </submittedName>
</protein>
<organism evidence="3 4">
    <name type="scientific">Candidatus Methylobacter favarea</name>
    <dbReference type="NCBI Taxonomy" id="2707345"/>
    <lineage>
        <taxon>Bacteria</taxon>
        <taxon>Pseudomonadati</taxon>
        <taxon>Pseudomonadota</taxon>
        <taxon>Gammaproteobacteria</taxon>
        <taxon>Methylococcales</taxon>
        <taxon>Methylococcaceae</taxon>
        <taxon>Methylobacter</taxon>
    </lineage>
</organism>
<dbReference type="EMBL" id="CADCXN010000047">
    <property type="protein sequence ID" value="CAA9890224.1"/>
    <property type="molecule type" value="Genomic_DNA"/>
</dbReference>
<name>A0A8S0XF20_9GAMM</name>
<keyword evidence="1" id="KW-1133">Transmembrane helix</keyword>
<dbReference type="RefSeq" id="WP_174625178.1">
    <property type="nucleotide sequence ID" value="NZ_CADCXN010000047.1"/>
</dbReference>
<evidence type="ECO:0000256" key="2">
    <source>
        <dbReference type="SAM" id="SignalP"/>
    </source>
</evidence>
<dbReference type="AlphaFoldDB" id="A0A8S0XF20"/>